<sequence>MVEDFYQLESRPEEKTRVDARGMVATSKYSSEAHFGKSKGGMDGLNESKRPEPQRKLELVQHVMDDSWPCLRQGMNWGCKEDPLALI</sequence>
<feature type="region of interest" description="Disordered" evidence="1">
    <location>
        <begin position="29"/>
        <end position="52"/>
    </location>
</feature>
<comment type="caution">
    <text evidence="2">The sequence shown here is derived from an EMBL/GenBank/DDBJ whole genome shotgun (WGS) entry which is preliminary data.</text>
</comment>
<evidence type="ECO:0000313" key="2">
    <source>
        <dbReference type="EMBL" id="KTB39938.1"/>
    </source>
</evidence>
<dbReference type="AlphaFoldDB" id="A0A0W0FUK6"/>
<organism evidence="2 3">
    <name type="scientific">Moniliophthora roreri</name>
    <name type="common">Frosty pod rot fungus</name>
    <name type="synonym">Monilia roreri</name>
    <dbReference type="NCBI Taxonomy" id="221103"/>
    <lineage>
        <taxon>Eukaryota</taxon>
        <taxon>Fungi</taxon>
        <taxon>Dikarya</taxon>
        <taxon>Basidiomycota</taxon>
        <taxon>Agaricomycotina</taxon>
        <taxon>Agaricomycetes</taxon>
        <taxon>Agaricomycetidae</taxon>
        <taxon>Agaricales</taxon>
        <taxon>Marasmiineae</taxon>
        <taxon>Marasmiaceae</taxon>
        <taxon>Moniliophthora</taxon>
    </lineage>
</organism>
<evidence type="ECO:0000313" key="3">
    <source>
        <dbReference type="Proteomes" id="UP000054988"/>
    </source>
</evidence>
<accession>A0A0W0FUK6</accession>
<reference evidence="2 3" key="1">
    <citation type="submission" date="2015-12" db="EMBL/GenBank/DDBJ databases">
        <title>Draft genome sequence of Moniliophthora roreri, the causal agent of frosty pod rot of cacao.</title>
        <authorList>
            <person name="Aime M.C."/>
            <person name="Diaz-Valderrama J.R."/>
            <person name="Kijpornyongpan T."/>
            <person name="Phillips-Mora W."/>
        </authorList>
    </citation>
    <scope>NUCLEOTIDE SEQUENCE [LARGE SCALE GENOMIC DNA]</scope>
    <source>
        <strain evidence="2 3">MCA 2952</strain>
    </source>
</reference>
<name>A0A0W0FUK6_MONRR</name>
<gene>
    <name evidence="2" type="ORF">WG66_7498</name>
</gene>
<dbReference type="EMBL" id="LATX01001625">
    <property type="protein sequence ID" value="KTB39938.1"/>
    <property type="molecule type" value="Genomic_DNA"/>
</dbReference>
<protein>
    <submittedName>
        <fullName evidence="2">Uncharacterized protein</fullName>
    </submittedName>
</protein>
<proteinExistence type="predicted"/>
<dbReference type="Proteomes" id="UP000054988">
    <property type="component" value="Unassembled WGS sequence"/>
</dbReference>
<evidence type="ECO:0000256" key="1">
    <source>
        <dbReference type="SAM" id="MobiDB-lite"/>
    </source>
</evidence>